<dbReference type="Pfam" id="PF00450">
    <property type="entry name" value="Peptidase_S10"/>
    <property type="match status" value="1"/>
</dbReference>
<dbReference type="Proteomes" id="UP000258309">
    <property type="component" value="Unassembled WGS sequence"/>
</dbReference>
<dbReference type="GO" id="GO:0004185">
    <property type="term" value="F:serine-type carboxypeptidase activity"/>
    <property type="evidence" value="ECO:0007669"/>
    <property type="project" value="InterPro"/>
</dbReference>
<reference evidence="8 9" key="1">
    <citation type="submission" date="2018-05" db="EMBL/GenBank/DDBJ databases">
        <title>Draft genome sequence of Scytalidium lignicola DSM 105466, a ubiquitous saprotrophic fungus.</title>
        <authorList>
            <person name="Buettner E."/>
            <person name="Gebauer A.M."/>
            <person name="Hofrichter M."/>
            <person name="Liers C."/>
            <person name="Kellner H."/>
        </authorList>
    </citation>
    <scope>NUCLEOTIDE SEQUENCE [LARGE SCALE GENOMIC DNA]</scope>
    <source>
        <strain evidence="8 9">DSM 105466</strain>
    </source>
</reference>
<sequence length="601" mass="66032">MRLLSSTVLPSLFLLIFNNAMHASALAIAALAPPSVVTSGNGEGISLNYVDVENHPGVSISYRKAFCETTPDVSAFSGFVNIPSSHFSFLATNKSTVFNISTFFWLFPARHNPDSAPLSIYLAGGPGSASSYVATMESGPCVAQPDNNSTVINPWSFNNYVNILYIDQPLYTGFSYDDIQDGLLNIITNDVYPQSGPGNATLWSGKFGSQDPSRTVQHFPTHHGWKQRKLSLWGNSYGGYYTTVSFAYFQSQNEKLAAGQLDHRKYCHLNLDTVGITNGCMDLAIQGASYPEIAYNNTYNVSFLPQSIYEQTKLNFTRPGGCLDQITQCRNLANKLDPNNFGNDEQVNDLCASVVQYCALYVEDTYVGVSGRSTFDMAHLLANPWPPNYPAGFFNQYWVQQDLGVPVNFTLDSNLVTNTFFSTGDPVRQNISALEYLLESDIKVALVYGDRDYVLKHSPLPPKYPFAEQFHSAGYTPISTNASYTGGVVRQQGRRLSFSRVFQSGHSASSYQPETVYQIFMRAMFDRDVATGKIDLGGHATDQYASQGPSSSWGWTEKLPGIPPQECSLWNMPGSCDDAQNAAVAAGNATINPFDTVIEPQ</sequence>
<evidence type="ECO:0000256" key="7">
    <source>
        <dbReference type="SAM" id="SignalP"/>
    </source>
</evidence>
<feature type="chain" id="PRO_5017673211" description="Carboxypeptidase" evidence="7">
    <location>
        <begin position="26"/>
        <end position="601"/>
    </location>
</feature>
<evidence type="ECO:0000256" key="5">
    <source>
        <dbReference type="ARBA" id="ARBA00022801"/>
    </source>
</evidence>
<evidence type="ECO:0000256" key="1">
    <source>
        <dbReference type="ARBA" id="ARBA00009431"/>
    </source>
</evidence>
<evidence type="ECO:0000313" key="8">
    <source>
        <dbReference type="EMBL" id="RFU29752.1"/>
    </source>
</evidence>
<gene>
    <name evidence="8" type="ORF">B7463_g6561</name>
</gene>
<keyword evidence="4 7" id="KW-0732">Signal</keyword>
<dbReference type="InterPro" id="IPR001563">
    <property type="entry name" value="Peptidase_S10"/>
</dbReference>
<keyword evidence="3" id="KW-0645">Protease</keyword>
<proteinExistence type="inferred from homology"/>
<keyword evidence="9" id="KW-1185">Reference proteome</keyword>
<comment type="similarity">
    <text evidence="1">Belongs to the peptidase S10 family.</text>
</comment>
<evidence type="ECO:0000313" key="9">
    <source>
        <dbReference type="Proteomes" id="UP000258309"/>
    </source>
</evidence>
<dbReference type="SUPFAM" id="SSF53474">
    <property type="entry name" value="alpha/beta-Hydrolases"/>
    <property type="match status" value="1"/>
</dbReference>
<dbReference type="PRINTS" id="PR00724">
    <property type="entry name" value="CRBOXYPTASEC"/>
</dbReference>
<dbReference type="PANTHER" id="PTHR11802">
    <property type="entry name" value="SERINE PROTEASE FAMILY S10 SERINE CARBOXYPEPTIDASE"/>
    <property type="match status" value="1"/>
</dbReference>
<dbReference type="AlphaFoldDB" id="A0A3E2H9D2"/>
<comment type="caution">
    <text evidence="8">The sequence shown here is derived from an EMBL/GenBank/DDBJ whole genome shotgun (WGS) entry which is preliminary data.</text>
</comment>
<feature type="non-terminal residue" evidence="8">
    <location>
        <position position="601"/>
    </location>
</feature>
<evidence type="ECO:0008006" key="10">
    <source>
        <dbReference type="Google" id="ProtNLM"/>
    </source>
</evidence>
<evidence type="ECO:0000256" key="2">
    <source>
        <dbReference type="ARBA" id="ARBA00022645"/>
    </source>
</evidence>
<evidence type="ECO:0000256" key="6">
    <source>
        <dbReference type="ARBA" id="ARBA00023180"/>
    </source>
</evidence>
<dbReference type="GO" id="GO:0000324">
    <property type="term" value="C:fungal-type vacuole"/>
    <property type="evidence" value="ECO:0007669"/>
    <property type="project" value="TreeGrafter"/>
</dbReference>
<organism evidence="8 9">
    <name type="scientific">Scytalidium lignicola</name>
    <name type="common">Hyphomycete</name>
    <dbReference type="NCBI Taxonomy" id="5539"/>
    <lineage>
        <taxon>Eukaryota</taxon>
        <taxon>Fungi</taxon>
        <taxon>Dikarya</taxon>
        <taxon>Ascomycota</taxon>
        <taxon>Pezizomycotina</taxon>
        <taxon>Leotiomycetes</taxon>
        <taxon>Leotiomycetes incertae sedis</taxon>
        <taxon>Scytalidium</taxon>
    </lineage>
</organism>
<dbReference type="Gene3D" id="3.40.50.1820">
    <property type="entry name" value="alpha/beta hydrolase"/>
    <property type="match status" value="1"/>
</dbReference>
<evidence type="ECO:0000256" key="4">
    <source>
        <dbReference type="ARBA" id="ARBA00022729"/>
    </source>
</evidence>
<dbReference type="GO" id="GO:0006508">
    <property type="term" value="P:proteolysis"/>
    <property type="evidence" value="ECO:0007669"/>
    <property type="project" value="UniProtKB-KW"/>
</dbReference>
<dbReference type="PANTHER" id="PTHR11802:SF189">
    <property type="entry name" value="CARBOXYPEPTIDASE"/>
    <property type="match status" value="1"/>
</dbReference>
<feature type="signal peptide" evidence="7">
    <location>
        <begin position="1"/>
        <end position="25"/>
    </location>
</feature>
<keyword evidence="5" id="KW-0378">Hydrolase</keyword>
<dbReference type="OMA" id="RCPWNGA"/>
<dbReference type="EMBL" id="NCSJ02000118">
    <property type="protein sequence ID" value="RFU29752.1"/>
    <property type="molecule type" value="Genomic_DNA"/>
</dbReference>
<dbReference type="OrthoDB" id="443318at2759"/>
<keyword evidence="6" id="KW-0325">Glycoprotein</keyword>
<protein>
    <recommendedName>
        <fullName evidence="10">Carboxypeptidase</fullName>
    </recommendedName>
</protein>
<dbReference type="InterPro" id="IPR029058">
    <property type="entry name" value="AB_hydrolase_fold"/>
</dbReference>
<name>A0A3E2H9D2_SCYLI</name>
<dbReference type="STRING" id="5539.A0A3E2H9D2"/>
<accession>A0A3E2H9D2</accession>
<feature type="non-terminal residue" evidence="8">
    <location>
        <position position="1"/>
    </location>
</feature>
<keyword evidence="2" id="KW-0121">Carboxypeptidase</keyword>
<evidence type="ECO:0000256" key="3">
    <source>
        <dbReference type="ARBA" id="ARBA00022670"/>
    </source>
</evidence>